<evidence type="ECO:0000256" key="1">
    <source>
        <dbReference type="ARBA" id="ARBA00003343"/>
    </source>
</evidence>
<evidence type="ECO:0000313" key="6">
    <source>
        <dbReference type="EMBL" id="KAK2168617.1"/>
    </source>
</evidence>
<dbReference type="Pfam" id="PF01885">
    <property type="entry name" value="PTS_2-RNA"/>
    <property type="match status" value="1"/>
</dbReference>
<feature type="domain" description="F-box/LRR-repeat protein 15-like leucin rich repeat" evidence="5">
    <location>
        <begin position="208"/>
        <end position="331"/>
    </location>
</feature>
<dbReference type="InterPro" id="IPR042080">
    <property type="entry name" value="RNA_2'-PTrans_N"/>
</dbReference>
<evidence type="ECO:0000259" key="5">
    <source>
        <dbReference type="Pfam" id="PF25372"/>
    </source>
</evidence>
<dbReference type="Gene3D" id="1.10.10.970">
    <property type="entry name" value="RNA 2'-phosphotransferase, Tpt1/KptA family, N-terminal domain"/>
    <property type="match status" value="1"/>
</dbReference>
<dbReference type="EC" id="2.7.1.160" evidence="2"/>
<dbReference type="GO" id="GO:0019005">
    <property type="term" value="C:SCF ubiquitin ligase complex"/>
    <property type="evidence" value="ECO:0007669"/>
    <property type="project" value="TreeGrafter"/>
</dbReference>
<dbReference type="Pfam" id="PF25372">
    <property type="entry name" value="DUF7885"/>
    <property type="match status" value="1"/>
</dbReference>
<dbReference type="GO" id="GO:0031146">
    <property type="term" value="P:SCF-dependent proteasomal ubiquitin-dependent protein catabolic process"/>
    <property type="evidence" value="ECO:0007669"/>
    <property type="project" value="TreeGrafter"/>
</dbReference>
<comment type="caution">
    <text evidence="6">The sequence shown here is derived from an EMBL/GenBank/DDBJ whole genome shotgun (WGS) entry which is preliminary data.</text>
</comment>
<dbReference type="AlphaFoldDB" id="A0AAD9KCI7"/>
<reference evidence="6" key="1">
    <citation type="journal article" date="2023" name="Mol. Biol. Evol.">
        <title>Third-Generation Sequencing Reveals the Adaptive Role of the Epigenome in Three Deep-Sea Polychaetes.</title>
        <authorList>
            <person name="Perez M."/>
            <person name="Aroh O."/>
            <person name="Sun Y."/>
            <person name="Lan Y."/>
            <person name="Juniper S.K."/>
            <person name="Young C.R."/>
            <person name="Angers B."/>
            <person name="Qian P.Y."/>
        </authorList>
    </citation>
    <scope>NUCLEOTIDE SEQUENCE</scope>
    <source>
        <strain evidence="6">P08H-3</strain>
    </source>
</reference>
<sequence>MAAWDRLLVIENDTNSENSDTDTTESVDTGDDTDSEDARPNHHGPDSRTASHELYDKEKQRRLGKRLAYILRYGAEVAGLEVLHEGFVSLTDLLKTHLMRHDTIEEVLKEVKESHSSHGDMRFEKKEENGIIYVRACYGRRMERKPCHEGTQVTRLLEATINYVADHIKYFDLQEFPDEFLIKSIMHRLKLINRLNNVAFDSLLGRNIDTLDLSDAVLTVKTLKLLGQRCPHLKELSLKRCGYIVTDHTLEILLQRLKELESLDLESCSHLSDRTVNAIVKNCSNMVKLNIVGVPNISQQALLHLITACDKLKQLDISQCLNLTPEGWEILAQFTGEHHIMLNIIATKITLCD</sequence>
<feature type="compositionally biased region" description="Acidic residues" evidence="4">
    <location>
        <begin position="19"/>
        <end position="35"/>
    </location>
</feature>
<comment type="catalytic activity">
    <reaction evidence="3">
        <text>2'-phospho-[ligated tRNA] + NAD(+) = mature tRNA + ADP-alpha-D-ribose 1'',2''-cyclic phosphate + nicotinamide</text>
        <dbReference type="Rhea" id="RHEA:23324"/>
        <dbReference type="Rhea" id="RHEA-COMP:11106"/>
        <dbReference type="Rhea" id="RHEA-COMP:11107"/>
        <dbReference type="ChEBI" id="CHEBI:17154"/>
        <dbReference type="ChEBI" id="CHEBI:57540"/>
        <dbReference type="ChEBI" id="CHEBI:76596"/>
        <dbReference type="ChEBI" id="CHEBI:82883"/>
        <dbReference type="ChEBI" id="CHEBI:85027"/>
        <dbReference type="EC" id="2.7.1.160"/>
    </reaction>
</comment>
<comment type="function">
    <text evidence="1">Catalyzes the last step of tRNA splicing, the transfer of the splice junction 2'-phosphate from ligated tRNA to NAD to produce ADP-ribose 1''-2'' cyclic phosphate.</text>
</comment>
<protein>
    <recommendedName>
        <fullName evidence="2">2'-phosphotransferase</fullName>
        <ecNumber evidence="2">2.7.1.160</ecNumber>
    </recommendedName>
</protein>
<dbReference type="Gene3D" id="3.80.10.10">
    <property type="entry name" value="Ribonuclease Inhibitor"/>
    <property type="match status" value="1"/>
</dbReference>
<evidence type="ECO:0000313" key="7">
    <source>
        <dbReference type="Proteomes" id="UP001208570"/>
    </source>
</evidence>
<evidence type="ECO:0000256" key="3">
    <source>
        <dbReference type="ARBA" id="ARBA00047949"/>
    </source>
</evidence>
<accession>A0AAD9KCI7</accession>
<name>A0AAD9KCI7_9ANNE</name>
<organism evidence="6 7">
    <name type="scientific">Paralvinella palmiformis</name>
    <dbReference type="NCBI Taxonomy" id="53620"/>
    <lineage>
        <taxon>Eukaryota</taxon>
        <taxon>Metazoa</taxon>
        <taxon>Spiralia</taxon>
        <taxon>Lophotrochozoa</taxon>
        <taxon>Annelida</taxon>
        <taxon>Polychaeta</taxon>
        <taxon>Sedentaria</taxon>
        <taxon>Canalipalpata</taxon>
        <taxon>Terebellida</taxon>
        <taxon>Terebelliformia</taxon>
        <taxon>Alvinellidae</taxon>
        <taxon>Paralvinella</taxon>
    </lineage>
</organism>
<dbReference type="SUPFAM" id="SSF52047">
    <property type="entry name" value="RNI-like"/>
    <property type="match status" value="1"/>
</dbReference>
<feature type="compositionally biased region" description="Basic and acidic residues" evidence="4">
    <location>
        <begin position="36"/>
        <end position="57"/>
    </location>
</feature>
<dbReference type="InterPro" id="IPR006553">
    <property type="entry name" value="Leu-rich_rpt_Cys-con_subtyp"/>
</dbReference>
<dbReference type="InterPro" id="IPR057207">
    <property type="entry name" value="FBXL15_LRR"/>
</dbReference>
<proteinExistence type="predicted"/>
<dbReference type="GO" id="GO:0000215">
    <property type="term" value="F:tRNA 2'-phosphotransferase activity"/>
    <property type="evidence" value="ECO:0007669"/>
    <property type="project" value="UniProtKB-EC"/>
</dbReference>
<evidence type="ECO:0000256" key="4">
    <source>
        <dbReference type="SAM" id="MobiDB-lite"/>
    </source>
</evidence>
<keyword evidence="7" id="KW-1185">Reference proteome</keyword>
<dbReference type="SMART" id="SM00367">
    <property type="entry name" value="LRR_CC"/>
    <property type="match status" value="4"/>
</dbReference>
<feature type="region of interest" description="Disordered" evidence="4">
    <location>
        <begin position="10"/>
        <end position="57"/>
    </location>
</feature>
<gene>
    <name evidence="6" type="ORF">LSH36_15g02089</name>
</gene>
<dbReference type="Proteomes" id="UP001208570">
    <property type="component" value="Unassembled WGS sequence"/>
</dbReference>
<dbReference type="EMBL" id="JAODUP010000015">
    <property type="protein sequence ID" value="KAK2168617.1"/>
    <property type="molecule type" value="Genomic_DNA"/>
</dbReference>
<evidence type="ECO:0000256" key="2">
    <source>
        <dbReference type="ARBA" id="ARBA00012007"/>
    </source>
</evidence>
<dbReference type="SUPFAM" id="SSF56399">
    <property type="entry name" value="ADP-ribosylation"/>
    <property type="match status" value="1"/>
</dbReference>
<dbReference type="InterPro" id="IPR032675">
    <property type="entry name" value="LRR_dom_sf"/>
</dbReference>
<dbReference type="InterPro" id="IPR002745">
    <property type="entry name" value="Ptrans_KptA/Tpt1"/>
</dbReference>
<dbReference type="PANTHER" id="PTHR13318">
    <property type="entry name" value="PARTNER OF PAIRED, ISOFORM B-RELATED"/>
    <property type="match status" value="1"/>
</dbReference>